<reference evidence="3" key="2">
    <citation type="submission" date="2022-06" db="EMBL/GenBank/DDBJ databases">
        <authorList>
            <person name="Holder M.E."/>
            <person name="Ajami N.J."/>
            <person name="Petrosino J.F."/>
        </authorList>
    </citation>
    <scope>NUCLEOTIDE SEQUENCE</scope>
    <source>
        <strain evidence="3">RMA 8861</strain>
    </source>
</reference>
<dbReference type="RefSeq" id="WP_066674688.1">
    <property type="nucleotide sequence ID" value="NZ_CABMIZ010000006.1"/>
</dbReference>
<dbReference type="Pfam" id="PF04324">
    <property type="entry name" value="Fer2_BFD"/>
    <property type="match status" value="1"/>
</dbReference>
<dbReference type="EMBL" id="CP099799">
    <property type="protein sequence ID" value="USS00999.1"/>
    <property type="molecule type" value="Genomic_DNA"/>
</dbReference>
<proteinExistence type="predicted"/>
<evidence type="ECO:0000313" key="5">
    <source>
        <dbReference type="Proteomes" id="UP001055437"/>
    </source>
</evidence>
<dbReference type="Gene3D" id="1.10.10.1100">
    <property type="entry name" value="BFD-like [2Fe-2S]-binding domain"/>
    <property type="match status" value="1"/>
</dbReference>
<dbReference type="OrthoDB" id="1629586at2"/>
<evidence type="ECO:0000313" key="2">
    <source>
        <dbReference type="EMBL" id="AYE34404.1"/>
    </source>
</evidence>
<dbReference type="KEGG" id="csep:CP523_08180"/>
<reference evidence="2 4" key="1">
    <citation type="submission" date="2017-09" db="EMBL/GenBank/DDBJ databases">
        <authorList>
            <person name="Thomas P."/>
            <person name="Seyboldt C."/>
        </authorList>
    </citation>
    <scope>NUCLEOTIDE SEQUENCE [LARGE SCALE GENOMIC DNA]</scope>
    <source>
        <strain evidence="2 4">DSM 7534</strain>
    </source>
</reference>
<organism evidence="2 4">
    <name type="scientific">Clostridium septicum</name>
    <dbReference type="NCBI Taxonomy" id="1504"/>
    <lineage>
        <taxon>Bacteria</taxon>
        <taxon>Bacillati</taxon>
        <taxon>Bacillota</taxon>
        <taxon>Clostridia</taxon>
        <taxon>Eubacteriales</taxon>
        <taxon>Clostridiaceae</taxon>
        <taxon>Clostridium</taxon>
    </lineage>
</organism>
<name>A0A9N7JLW6_CLOSE</name>
<dbReference type="EMBL" id="CP023671">
    <property type="protein sequence ID" value="AYE34404.1"/>
    <property type="molecule type" value="Genomic_DNA"/>
</dbReference>
<gene>
    <name evidence="2" type="ORF">CP523_08180</name>
    <name evidence="3" type="ORF">NH397_00515</name>
</gene>
<feature type="domain" description="BFD-like [2Fe-2S]-binding" evidence="1">
    <location>
        <begin position="16"/>
        <end position="66"/>
    </location>
</feature>
<evidence type="ECO:0000313" key="4">
    <source>
        <dbReference type="Proteomes" id="UP000280586"/>
    </source>
</evidence>
<sequence length="72" mass="7868">MENKLNEQVLDKITKVCTCKAIPRSKIKDAINAGAHTVEEVSKATGACTGGCRGYRCTPTIEKLIKTHLENH</sequence>
<protein>
    <submittedName>
        <fullName evidence="2">(2Fe-2S)-binding protein</fullName>
    </submittedName>
</protein>
<dbReference type="Proteomes" id="UP000280586">
    <property type="component" value="Chromosome"/>
</dbReference>
<evidence type="ECO:0000259" key="1">
    <source>
        <dbReference type="Pfam" id="PF04324"/>
    </source>
</evidence>
<dbReference type="AlphaFoldDB" id="A0A9N7JLW6"/>
<dbReference type="GeneID" id="303560649"/>
<dbReference type="Proteomes" id="UP001055437">
    <property type="component" value="Chromosome"/>
</dbReference>
<accession>A0A9N7JLW6</accession>
<dbReference type="InterPro" id="IPR041854">
    <property type="entry name" value="BFD-like_2Fe2S-bd_dom_sf"/>
</dbReference>
<dbReference type="InterPro" id="IPR007419">
    <property type="entry name" value="BFD-like_2Fe2S-bd_dom"/>
</dbReference>
<keyword evidence="5" id="KW-1185">Reference proteome</keyword>
<evidence type="ECO:0000313" key="3">
    <source>
        <dbReference type="EMBL" id="USS00999.1"/>
    </source>
</evidence>